<dbReference type="KEGG" id="tet:TTHERM_00572080"/>
<protein>
    <submittedName>
        <fullName evidence="2">Uncharacterized protein</fullName>
    </submittedName>
</protein>
<dbReference type="Proteomes" id="UP000009168">
    <property type="component" value="Unassembled WGS sequence"/>
</dbReference>
<feature type="compositionally biased region" description="Polar residues" evidence="1">
    <location>
        <begin position="362"/>
        <end position="380"/>
    </location>
</feature>
<dbReference type="HOGENOM" id="CLU_507647_0_0_1"/>
<dbReference type="InParanoid" id="Q24HW6"/>
<gene>
    <name evidence="2" type="ORF">TTHERM_00572080</name>
</gene>
<proteinExistence type="predicted"/>
<keyword evidence="3" id="KW-1185">Reference proteome</keyword>
<feature type="region of interest" description="Disordered" evidence="1">
    <location>
        <begin position="43"/>
        <end position="66"/>
    </location>
</feature>
<dbReference type="GeneID" id="7831030"/>
<dbReference type="SUPFAM" id="SSF82109">
    <property type="entry name" value="MIR domain"/>
    <property type="match status" value="1"/>
</dbReference>
<feature type="compositionally biased region" description="Low complexity" evidence="1">
    <location>
        <begin position="194"/>
        <end position="208"/>
    </location>
</feature>
<feature type="compositionally biased region" description="Basic and acidic residues" evidence="1">
    <location>
        <begin position="395"/>
        <end position="410"/>
    </location>
</feature>
<organism evidence="2 3">
    <name type="scientific">Tetrahymena thermophila (strain SB210)</name>
    <dbReference type="NCBI Taxonomy" id="312017"/>
    <lineage>
        <taxon>Eukaryota</taxon>
        <taxon>Sar</taxon>
        <taxon>Alveolata</taxon>
        <taxon>Ciliophora</taxon>
        <taxon>Intramacronucleata</taxon>
        <taxon>Oligohymenophorea</taxon>
        <taxon>Hymenostomatida</taxon>
        <taxon>Tetrahymenina</taxon>
        <taxon>Tetrahymenidae</taxon>
        <taxon>Tetrahymena</taxon>
    </lineage>
</organism>
<feature type="region of interest" description="Disordered" evidence="1">
    <location>
        <begin position="347"/>
        <end position="415"/>
    </location>
</feature>
<feature type="region of interest" description="Disordered" evidence="1">
    <location>
        <begin position="194"/>
        <end position="220"/>
    </location>
</feature>
<reference evidence="3" key="1">
    <citation type="journal article" date="2006" name="PLoS Biol.">
        <title>Macronuclear genome sequence of the ciliate Tetrahymena thermophila, a model eukaryote.</title>
        <authorList>
            <person name="Eisen J.A."/>
            <person name="Coyne R.S."/>
            <person name="Wu M."/>
            <person name="Wu D."/>
            <person name="Thiagarajan M."/>
            <person name="Wortman J.R."/>
            <person name="Badger J.H."/>
            <person name="Ren Q."/>
            <person name="Amedeo P."/>
            <person name="Jones K.M."/>
            <person name="Tallon L.J."/>
            <person name="Delcher A.L."/>
            <person name="Salzberg S.L."/>
            <person name="Silva J.C."/>
            <person name="Haas B.J."/>
            <person name="Majoros W.H."/>
            <person name="Farzad M."/>
            <person name="Carlton J.M."/>
            <person name="Smith R.K. Jr."/>
            <person name="Garg J."/>
            <person name="Pearlman R.E."/>
            <person name="Karrer K.M."/>
            <person name="Sun L."/>
            <person name="Manning G."/>
            <person name="Elde N.C."/>
            <person name="Turkewitz A.P."/>
            <person name="Asai D.J."/>
            <person name="Wilkes D.E."/>
            <person name="Wang Y."/>
            <person name="Cai H."/>
            <person name="Collins K."/>
            <person name="Stewart B.A."/>
            <person name="Lee S.R."/>
            <person name="Wilamowska K."/>
            <person name="Weinberg Z."/>
            <person name="Ruzzo W.L."/>
            <person name="Wloga D."/>
            <person name="Gaertig J."/>
            <person name="Frankel J."/>
            <person name="Tsao C.-C."/>
            <person name="Gorovsky M.A."/>
            <person name="Keeling P.J."/>
            <person name="Waller R.F."/>
            <person name="Patron N.J."/>
            <person name="Cherry J.M."/>
            <person name="Stover N.A."/>
            <person name="Krieger C.J."/>
            <person name="del Toro C."/>
            <person name="Ryder H.F."/>
            <person name="Williamson S.C."/>
            <person name="Barbeau R.A."/>
            <person name="Hamilton E.P."/>
            <person name="Orias E."/>
        </authorList>
    </citation>
    <scope>NUCLEOTIDE SEQUENCE [LARGE SCALE GENOMIC DNA]</scope>
    <source>
        <strain evidence="3">SB210</strain>
    </source>
</reference>
<accession>Q24HW6</accession>
<feature type="compositionally biased region" description="Basic and acidic residues" evidence="1">
    <location>
        <begin position="349"/>
        <end position="360"/>
    </location>
</feature>
<dbReference type="OrthoDB" id="5588846at2759"/>
<dbReference type="Gene3D" id="2.80.10.50">
    <property type="match status" value="1"/>
</dbReference>
<evidence type="ECO:0000256" key="1">
    <source>
        <dbReference type="SAM" id="MobiDB-lite"/>
    </source>
</evidence>
<evidence type="ECO:0000313" key="3">
    <source>
        <dbReference type="Proteomes" id="UP000009168"/>
    </source>
</evidence>
<dbReference type="RefSeq" id="XP_001027714.2">
    <property type="nucleotide sequence ID" value="XM_001027714.2"/>
</dbReference>
<name>Q24HW6_TETTS</name>
<dbReference type="EMBL" id="GG662498">
    <property type="protein sequence ID" value="EAS07472.2"/>
    <property type="molecule type" value="Genomic_DNA"/>
</dbReference>
<feature type="compositionally biased region" description="Acidic residues" evidence="1">
    <location>
        <begin position="209"/>
        <end position="220"/>
    </location>
</feature>
<sequence length="545" mass="63909">MGNLCYKNMREPQNKQARPVIGSYQSESSEFQQHYSTNIKNQDQDTLKEQNSPQKNAAPVEQQMKAKKINTKKLCRPSRVIQEQISMNNRDNDQYSCASYYSGHYETQYINGNDSEFISVFLNSNPNGQQVKIGDNIILRNLKDHFYLFCKYQKLKKYDKQNLVKLEKQKDDHNEMYLTWKFKSIHQENGYINQQQQQQLQTQSSSQNNEEENESSPEMESIDMDDVEIENNQHVKIQHSMTSCYLQSNKNFRHDAQSKFNNGFLVSGGPHNRLTSNQQWQIEIVYPSTGQEEQTLRVNQLFRIKHTETNTYLTSIANEVFCINVDEINKQLEEQKNNESIQEVIENSISKEDGENEKKRSYCSSPTDLVEQNNGTGKNTNNEHDLTPTTFAADSKNENQQKKDQEDRSRASQLQITNDIRRSERFSVDSVFQKKQAQKLYLDSFQQEQQGQNTYIDVNCKSTEQIEIANLINDEAMSDNGESLFKLKQQQVLNDQINNDFYKMNNYSQYLMLQEKEMIRKKQEQFLLQILNGDLWYVSEIIPHQ</sequence>
<dbReference type="AlphaFoldDB" id="Q24HW6"/>
<evidence type="ECO:0000313" key="2">
    <source>
        <dbReference type="EMBL" id="EAS07472.2"/>
    </source>
</evidence>
<dbReference type="InterPro" id="IPR036300">
    <property type="entry name" value="MIR_dom_sf"/>
</dbReference>